<dbReference type="EMBL" id="LT669839">
    <property type="protein sequence ID" value="SHD77006.1"/>
    <property type="molecule type" value="Genomic_DNA"/>
</dbReference>
<dbReference type="NCBIfam" id="TIGR01396">
    <property type="entry name" value="FlgB"/>
    <property type="match status" value="1"/>
</dbReference>
<evidence type="ECO:0000256" key="4">
    <source>
        <dbReference type="ARBA" id="ARBA00023143"/>
    </source>
</evidence>
<dbReference type="AlphaFoldDB" id="M1ZFH4"/>
<evidence type="ECO:0000256" key="2">
    <source>
        <dbReference type="ARBA" id="ARBA00009677"/>
    </source>
</evidence>
<dbReference type="RefSeq" id="WP_005587792.1">
    <property type="nucleotide sequence ID" value="NZ_LT669839.1"/>
</dbReference>
<protein>
    <recommendedName>
        <fullName evidence="3 6">Flagellar basal body rod protein FlgB</fullName>
    </recommendedName>
</protein>
<evidence type="ECO:0000256" key="6">
    <source>
        <dbReference type="PIRNR" id="PIRNR002889"/>
    </source>
</evidence>
<dbReference type="PIRSF" id="PIRSF002889">
    <property type="entry name" value="Rod_FlgB"/>
    <property type="match status" value="1"/>
</dbReference>
<comment type="similarity">
    <text evidence="2 6">Belongs to the flagella basal body rod proteins family.</text>
</comment>
<keyword evidence="7" id="KW-0969">Cilium</keyword>
<reference evidence="7 8" key="1">
    <citation type="submission" date="2016-11" db="EMBL/GenBank/DDBJ databases">
        <authorList>
            <person name="Manzoor S."/>
        </authorList>
    </citation>
    <scope>NUCLEOTIDE SEQUENCE [LARGE SCALE GENOMIC DNA]</scope>
    <source>
        <strain evidence="7">Clostridium ultunense strain Esp</strain>
    </source>
</reference>
<name>M1ZFH4_9FIRM</name>
<sequence length="135" mass="15383">MFERLSTNIDMLNKALDGLWLRDKVINHNISNVNTPNYKKLTVNFEDKLKEAIGNNQSKLNRTHNKHLPISKGIDEVNPSISVDGNHSYRFDKNNVNIDTEMADLAKNTIMYNAVINQVIGEFDKIKNVINEGSK</sequence>
<comment type="subunit">
    <text evidence="6">The basal body constitutes a major portion of the flagellar organelle and consists of a number of rings mounted on a central rod.</text>
</comment>
<comment type="subcellular location">
    <subcellularLocation>
        <location evidence="1 6">Bacterial flagellum basal body</location>
    </subcellularLocation>
</comment>
<evidence type="ECO:0000313" key="7">
    <source>
        <dbReference type="EMBL" id="SHD77006.1"/>
    </source>
</evidence>
<evidence type="ECO:0000256" key="3">
    <source>
        <dbReference type="ARBA" id="ARBA00014376"/>
    </source>
</evidence>
<dbReference type="OrthoDB" id="9792068at2"/>
<evidence type="ECO:0000256" key="5">
    <source>
        <dbReference type="ARBA" id="ARBA00024934"/>
    </source>
</evidence>
<dbReference type="GO" id="GO:0030694">
    <property type="term" value="C:bacterial-type flagellum basal body, rod"/>
    <property type="evidence" value="ECO:0007669"/>
    <property type="project" value="InterPro"/>
</dbReference>
<dbReference type="Proteomes" id="UP000245423">
    <property type="component" value="Chromosome 1"/>
</dbReference>
<dbReference type="GO" id="GO:0071973">
    <property type="term" value="P:bacterial-type flagellum-dependent cell motility"/>
    <property type="evidence" value="ECO:0007669"/>
    <property type="project" value="InterPro"/>
</dbReference>
<dbReference type="InterPro" id="IPR006300">
    <property type="entry name" value="FlgB"/>
</dbReference>
<keyword evidence="7" id="KW-0966">Cell projection</keyword>
<gene>
    <name evidence="7" type="ORF">CUESP1_1643</name>
</gene>
<evidence type="ECO:0000313" key="8">
    <source>
        <dbReference type="Proteomes" id="UP000245423"/>
    </source>
</evidence>
<organism evidence="7 8">
    <name type="scientific">[Clostridium] ultunense Esp</name>
    <dbReference type="NCBI Taxonomy" id="1288971"/>
    <lineage>
        <taxon>Bacteria</taxon>
        <taxon>Bacillati</taxon>
        <taxon>Bacillota</taxon>
        <taxon>Tissierellia</taxon>
        <taxon>Tissierellales</taxon>
        <taxon>Tepidimicrobiaceae</taxon>
        <taxon>Schnuerera</taxon>
    </lineage>
</organism>
<keyword evidence="8" id="KW-1185">Reference proteome</keyword>
<accession>M1ZFH4</accession>
<keyword evidence="7" id="KW-0282">Flagellum</keyword>
<evidence type="ECO:0000256" key="1">
    <source>
        <dbReference type="ARBA" id="ARBA00004117"/>
    </source>
</evidence>
<proteinExistence type="inferred from homology"/>
<keyword evidence="4 6" id="KW-0975">Bacterial flagellum</keyword>
<dbReference type="HOGENOM" id="CLU_125463_3_0_9"/>
<comment type="function">
    <text evidence="5 6">Structural component of flagellum, the bacterial motility apparatus. Part of the rod structure of flagellar basal body.</text>
</comment>